<dbReference type="Proteomes" id="UP000007799">
    <property type="component" value="Unassembled WGS sequence"/>
</dbReference>
<gene>
    <name evidence="4" type="ORF">PTSG_03461</name>
</gene>
<feature type="compositionally biased region" description="Low complexity" evidence="1">
    <location>
        <begin position="72"/>
        <end position="85"/>
    </location>
</feature>
<feature type="domain" description="Tyrosine-protein phosphatase" evidence="2">
    <location>
        <begin position="144"/>
        <end position="381"/>
    </location>
</feature>
<evidence type="ECO:0000259" key="3">
    <source>
        <dbReference type="PROSITE" id="PS50056"/>
    </source>
</evidence>
<name>F2U595_SALR5</name>
<dbReference type="GeneID" id="16076632"/>
<dbReference type="EMBL" id="GL832961">
    <property type="protein sequence ID" value="EGD82811.1"/>
    <property type="molecule type" value="Genomic_DNA"/>
</dbReference>
<dbReference type="SUPFAM" id="SSF55550">
    <property type="entry name" value="SH2 domain"/>
    <property type="match status" value="1"/>
</dbReference>
<dbReference type="eggNOG" id="KOG0789">
    <property type="taxonomic scope" value="Eukaryota"/>
</dbReference>
<dbReference type="Gene3D" id="3.30.505.10">
    <property type="entry name" value="SH2 domain"/>
    <property type="match status" value="1"/>
</dbReference>
<dbReference type="CDD" id="cd00173">
    <property type="entry name" value="SH2"/>
    <property type="match status" value="1"/>
</dbReference>
<dbReference type="InParanoid" id="F2U595"/>
<dbReference type="PANTHER" id="PTHR19134:SF553">
    <property type="entry name" value="TYROSINE-PROTEIN PHOSPHATASE 10D-RELATED"/>
    <property type="match status" value="1"/>
</dbReference>
<dbReference type="SUPFAM" id="SSF52799">
    <property type="entry name" value="(Phosphotyrosine protein) phosphatases II"/>
    <property type="match status" value="1"/>
</dbReference>
<feature type="compositionally biased region" description="Basic and acidic residues" evidence="1">
    <location>
        <begin position="1"/>
        <end position="11"/>
    </location>
</feature>
<dbReference type="PRINTS" id="PR00700">
    <property type="entry name" value="PRTYPHPHTASE"/>
</dbReference>
<keyword evidence="5" id="KW-1185">Reference proteome</keyword>
<protein>
    <submittedName>
        <fullName evidence="4">Uncharacterized protein</fullName>
    </submittedName>
</protein>
<evidence type="ECO:0000313" key="4">
    <source>
        <dbReference type="EMBL" id="EGD82811.1"/>
    </source>
</evidence>
<reference evidence="4" key="1">
    <citation type="submission" date="2009-08" db="EMBL/GenBank/DDBJ databases">
        <title>Annotation of Salpingoeca rosetta.</title>
        <authorList>
            <consortium name="The Broad Institute Genome Sequencing Platform"/>
            <person name="Russ C."/>
            <person name="Cuomo C."/>
            <person name="Burger G."/>
            <person name="Gray M.W."/>
            <person name="Holland P.W.H."/>
            <person name="King N."/>
            <person name="Lang F.B.F."/>
            <person name="Roger A.J."/>
            <person name="Ruiz-Trillo I."/>
            <person name="Young S.K."/>
            <person name="Zeng Q."/>
            <person name="Gargeya S."/>
            <person name="Alvarado L."/>
            <person name="Berlin A."/>
            <person name="Chapman S.B."/>
            <person name="Chen Z."/>
            <person name="Freedman E."/>
            <person name="Gellesch M."/>
            <person name="Goldberg J."/>
            <person name="Griggs A."/>
            <person name="Gujja S."/>
            <person name="Heilman E."/>
            <person name="Heiman D."/>
            <person name="Howarth C."/>
            <person name="Mehta T."/>
            <person name="Neiman D."/>
            <person name="Pearson M."/>
            <person name="Roberts A."/>
            <person name="Saif S."/>
            <person name="Shea T."/>
            <person name="Shenoy N."/>
            <person name="Sisk P."/>
            <person name="Stolte C."/>
            <person name="Sykes S."/>
            <person name="White J."/>
            <person name="Yandava C."/>
            <person name="Haas B."/>
            <person name="Nusbaum C."/>
            <person name="Birren B."/>
        </authorList>
    </citation>
    <scope>NUCLEOTIDE SEQUENCE [LARGE SCALE GENOMIC DNA]</scope>
    <source>
        <strain evidence="4">ATCC 50818</strain>
    </source>
</reference>
<dbReference type="PROSITE" id="PS50056">
    <property type="entry name" value="TYR_PHOSPHATASE_2"/>
    <property type="match status" value="1"/>
</dbReference>
<evidence type="ECO:0000256" key="1">
    <source>
        <dbReference type="SAM" id="MobiDB-lite"/>
    </source>
</evidence>
<dbReference type="AlphaFoldDB" id="F2U595"/>
<organism evidence="5">
    <name type="scientific">Salpingoeca rosetta (strain ATCC 50818 / BSB-021)</name>
    <dbReference type="NCBI Taxonomy" id="946362"/>
    <lineage>
        <taxon>Eukaryota</taxon>
        <taxon>Choanoflagellata</taxon>
        <taxon>Craspedida</taxon>
        <taxon>Salpingoecidae</taxon>
        <taxon>Salpingoeca</taxon>
    </lineage>
</organism>
<dbReference type="InterPro" id="IPR029021">
    <property type="entry name" value="Prot-tyrosine_phosphatase-like"/>
</dbReference>
<dbReference type="InterPro" id="IPR003595">
    <property type="entry name" value="Tyr_Pase_cat"/>
</dbReference>
<evidence type="ECO:0000259" key="2">
    <source>
        <dbReference type="PROSITE" id="PS50055"/>
    </source>
</evidence>
<dbReference type="RefSeq" id="XP_004996046.1">
    <property type="nucleotide sequence ID" value="XM_004995989.1"/>
</dbReference>
<dbReference type="KEGG" id="sre:PTSG_03461"/>
<dbReference type="InterPro" id="IPR036860">
    <property type="entry name" value="SH2_dom_sf"/>
</dbReference>
<dbReference type="Gene3D" id="3.90.190.10">
    <property type="entry name" value="Protein tyrosine phosphatase superfamily"/>
    <property type="match status" value="1"/>
</dbReference>
<accession>F2U595</accession>
<evidence type="ECO:0000313" key="5">
    <source>
        <dbReference type="Proteomes" id="UP000007799"/>
    </source>
</evidence>
<dbReference type="CDD" id="cd00047">
    <property type="entry name" value="PTPc"/>
    <property type="match status" value="1"/>
</dbReference>
<dbReference type="GO" id="GO:0004725">
    <property type="term" value="F:protein tyrosine phosphatase activity"/>
    <property type="evidence" value="ECO:0007669"/>
    <property type="project" value="InterPro"/>
</dbReference>
<sequence length="606" mass="67426">MGQRASRDAFDPSKSGPANIGQQGTWRPREQVTRAPTVGSARTSVVLNANNTDDDVVSVRSSVAARHDPKQQHQQQRQQQQQQQRDGQLKRLAPTQQQRQAELAALPSHLEGSIEIRPLDVTAFVDLPLRASDPSDAALHPDWNRWSNIFPNYVSQVLLHPSDMTYVNASWVRSYSPDKACEYIAAETPSLTTLRPFLQMIWNHNVGFMVLLAEIGQPHGQKYWPSNVNQTMHMDDMSVTLAEVDDSKDCYDRLVLDFEHASGATREVVLYWYHAWPPAPGGVPATSDGARMYPRPLVEMMLTVRADRRKTDRRRTPLLVHCNDSVSHTGAYIVLDQAFDCIEEGQPVDVVDLVARSREDRMGIVNATALARFVQEAALQYAFYFLKSHPETPGVVFMRTPGNTPKHQLEQRFTKHRLEDGTQVFVLLSVEDPPAASLPTDKLVLTPQPFDDHDGHDLAHHMAADASMPLHMQPFFKSNFSRSQVEDLLKKSAEASFLVSSSALRPDRLLLSCTSGGRVYHTLLHHRRNDGHGEAAFAVDVDDDTLTFPTAVDAAAWLIGEVQAAQHDGTQAEHGQGIGVVAADLHELRLDDDDGDGEEDMDGTDA</sequence>
<dbReference type="PROSITE" id="PS50055">
    <property type="entry name" value="TYR_PHOSPHATASE_PTP"/>
    <property type="match status" value="1"/>
</dbReference>
<proteinExistence type="predicted"/>
<dbReference type="SMART" id="SM00404">
    <property type="entry name" value="PTPc_motif"/>
    <property type="match status" value="1"/>
</dbReference>
<dbReference type="STRING" id="946362.F2U595"/>
<feature type="domain" description="Tyrosine specific protein phosphatases" evidence="3">
    <location>
        <begin position="295"/>
        <end position="372"/>
    </location>
</feature>
<feature type="compositionally biased region" description="Polar residues" evidence="1">
    <location>
        <begin position="40"/>
        <end position="51"/>
    </location>
</feature>
<dbReference type="InterPro" id="IPR000387">
    <property type="entry name" value="Tyr_Pase_dom"/>
</dbReference>
<dbReference type="SMART" id="SM00194">
    <property type="entry name" value="PTPc"/>
    <property type="match status" value="1"/>
</dbReference>
<dbReference type="InterPro" id="IPR050348">
    <property type="entry name" value="Protein-Tyr_Phosphatase"/>
</dbReference>
<dbReference type="PANTHER" id="PTHR19134">
    <property type="entry name" value="RECEPTOR-TYPE TYROSINE-PROTEIN PHOSPHATASE"/>
    <property type="match status" value="1"/>
</dbReference>
<dbReference type="OrthoDB" id="9880441at2759"/>
<dbReference type="Pfam" id="PF00102">
    <property type="entry name" value="Y_phosphatase"/>
    <property type="match status" value="1"/>
</dbReference>
<feature type="region of interest" description="Disordered" evidence="1">
    <location>
        <begin position="1"/>
        <end position="89"/>
    </location>
</feature>
<dbReference type="InterPro" id="IPR000242">
    <property type="entry name" value="PTP_cat"/>
</dbReference>